<protein>
    <submittedName>
        <fullName evidence="2">Uncharacterized protein</fullName>
    </submittedName>
</protein>
<keyword evidence="1" id="KW-0472">Membrane</keyword>
<dbReference type="AlphaFoldDB" id="A0A6A4PZX5"/>
<evidence type="ECO:0000313" key="2">
    <source>
        <dbReference type="EMBL" id="KAE9607118.1"/>
    </source>
</evidence>
<feature type="transmembrane region" description="Helical" evidence="1">
    <location>
        <begin position="12"/>
        <end position="30"/>
    </location>
</feature>
<evidence type="ECO:0000313" key="3">
    <source>
        <dbReference type="Proteomes" id="UP000447434"/>
    </source>
</evidence>
<sequence>MIKQKQNNEPTSANVLVLFSLYLLIDYTGLTCIETKLIGMISTVMERKILIFDNNLKRRRKKTGWRLSCCFSYKLQFLDKEELVKVKV</sequence>
<accession>A0A6A4PZX5</accession>
<proteinExistence type="predicted"/>
<keyword evidence="3" id="KW-1185">Reference proteome</keyword>
<reference evidence="3" key="1">
    <citation type="journal article" date="2020" name="Nat. Commun.">
        <title>Genome sequence of the cluster root forming white lupin.</title>
        <authorList>
            <person name="Hufnagel B."/>
            <person name="Marques A."/>
            <person name="Soriano A."/>
            <person name="Marques L."/>
            <person name="Divol F."/>
            <person name="Doumas P."/>
            <person name="Sallet E."/>
            <person name="Mancinotti D."/>
            <person name="Carrere S."/>
            <person name="Marande W."/>
            <person name="Arribat S."/>
            <person name="Keller J."/>
            <person name="Huneau C."/>
            <person name="Blein T."/>
            <person name="Aime D."/>
            <person name="Laguerre M."/>
            <person name="Taylor J."/>
            <person name="Schubert V."/>
            <person name="Nelson M."/>
            <person name="Geu-Flores F."/>
            <person name="Crespi M."/>
            <person name="Gallardo-Guerrero K."/>
            <person name="Delaux P.-M."/>
            <person name="Salse J."/>
            <person name="Berges H."/>
            <person name="Guyot R."/>
            <person name="Gouzy J."/>
            <person name="Peret B."/>
        </authorList>
    </citation>
    <scope>NUCLEOTIDE SEQUENCE [LARGE SCALE GENOMIC DNA]</scope>
    <source>
        <strain evidence="3">cv. Amiga</strain>
    </source>
</reference>
<dbReference type="EMBL" id="WOCE01000009">
    <property type="protein sequence ID" value="KAE9607118.1"/>
    <property type="molecule type" value="Genomic_DNA"/>
</dbReference>
<keyword evidence="1" id="KW-0812">Transmembrane</keyword>
<evidence type="ECO:0000256" key="1">
    <source>
        <dbReference type="SAM" id="Phobius"/>
    </source>
</evidence>
<comment type="caution">
    <text evidence="2">The sequence shown here is derived from an EMBL/GenBank/DDBJ whole genome shotgun (WGS) entry which is preliminary data.</text>
</comment>
<organism evidence="2 3">
    <name type="scientific">Lupinus albus</name>
    <name type="common">White lupine</name>
    <name type="synonym">Lupinus termis</name>
    <dbReference type="NCBI Taxonomy" id="3870"/>
    <lineage>
        <taxon>Eukaryota</taxon>
        <taxon>Viridiplantae</taxon>
        <taxon>Streptophyta</taxon>
        <taxon>Embryophyta</taxon>
        <taxon>Tracheophyta</taxon>
        <taxon>Spermatophyta</taxon>
        <taxon>Magnoliopsida</taxon>
        <taxon>eudicotyledons</taxon>
        <taxon>Gunneridae</taxon>
        <taxon>Pentapetalae</taxon>
        <taxon>rosids</taxon>
        <taxon>fabids</taxon>
        <taxon>Fabales</taxon>
        <taxon>Fabaceae</taxon>
        <taxon>Papilionoideae</taxon>
        <taxon>50 kb inversion clade</taxon>
        <taxon>genistoids sensu lato</taxon>
        <taxon>core genistoids</taxon>
        <taxon>Genisteae</taxon>
        <taxon>Lupinus</taxon>
    </lineage>
</organism>
<gene>
    <name evidence="2" type="ORF">Lalb_Chr09g0326681</name>
</gene>
<dbReference type="Proteomes" id="UP000447434">
    <property type="component" value="Chromosome 9"/>
</dbReference>
<keyword evidence="1" id="KW-1133">Transmembrane helix</keyword>
<name>A0A6A4PZX5_LUPAL</name>